<feature type="region of interest" description="Disordered" evidence="1">
    <location>
        <begin position="209"/>
        <end position="248"/>
    </location>
</feature>
<reference evidence="2 3" key="1">
    <citation type="journal article" date="2004" name="Nature">
        <title>Genome evolution in yeasts.</title>
        <authorList>
            <consortium name="Genolevures"/>
            <person name="Dujon B."/>
            <person name="Sherman D."/>
            <person name="Fischer G."/>
            <person name="Durrens P."/>
            <person name="Casaregola S."/>
            <person name="Lafontaine I."/>
            <person name="de Montigny J."/>
            <person name="Marck C."/>
            <person name="Neuveglise C."/>
            <person name="Talla E."/>
            <person name="Goffard N."/>
            <person name="Frangeul L."/>
            <person name="Aigle M."/>
            <person name="Anthouard V."/>
            <person name="Babour A."/>
            <person name="Barbe V."/>
            <person name="Barnay S."/>
            <person name="Blanchin S."/>
            <person name="Beckerich J.M."/>
            <person name="Beyne E."/>
            <person name="Bleykasten C."/>
            <person name="Boisrame A."/>
            <person name="Boyer J."/>
            <person name="Cattolico L."/>
            <person name="Confanioleri F."/>
            <person name="de Daruvar A."/>
            <person name="Despons L."/>
            <person name="Fabre E."/>
            <person name="Fairhead C."/>
            <person name="Ferry-Dumazet H."/>
            <person name="Groppi A."/>
            <person name="Hantraye F."/>
            <person name="Hennequin C."/>
            <person name="Jauniaux N."/>
            <person name="Joyet P."/>
            <person name="Kachouri R."/>
            <person name="Kerrest A."/>
            <person name="Koszul R."/>
            <person name="Lemaire M."/>
            <person name="Lesur I."/>
            <person name="Ma L."/>
            <person name="Muller H."/>
            <person name="Nicaud J.M."/>
            <person name="Nikolski M."/>
            <person name="Oztas S."/>
            <person name="Ozier-Kalogeropoulos O."/>
            <person name="Pellenz S."/>
            <person name="Potier S."/>
            <person name="Richard G.F."/>
            <person name="Straub M.L."/>
            <person name="Suleau A."/>
            <person name="Swennene D."/>
            <person name="Tekaia F."/>
            <person name="Wesolowski-Louvel M."/>
            <person name="Westhof E."/>
            <person name="Wirth B."/>
            <person name="Zeniou-Meyer M."/>
            <person name="Zivanovic I."/>
            <person name="Bolotin-Fukuhara M."/>
            <person name="Thierry A."/>
            <person name="Bouchier C."/>
            <person name="Caudron B."/>
            <person name="Scarpelli C."/>
            <person name="Gaillardin C."/>
            <person name="Weissenbach J."/>
            <person name="Wincker P."/>
            <person name="Souciet J.L."/>
        </authorList>
    </citation>
    <scope>NUCLEOTIDE SEQUENCE [LARGE SCALE GENOMIC DNA]</scope>
    <source>
        <strain evidence="3">ATCC 8585 / CBS 2359 / DSM 70799 / NBRC 1267 / NRRL Y-1140 / WM37</strain>
    </source>
</reference>
<sequence length="288" mass="33023">MGVPGRKRKNKKVLRQSHQDHAQGHAANQRFSQGRKGSSGMARVQATNVGSILHDESDVISFRHSLTNEFMLTSRLIDMLTTQPIPLDKIVPPEIVSAGTLELMTEHLQKQKAIVEELRVTSQDKISAVKVPDDATAFYNKWIDQLADHIYDKDVVDRAEKEYSDKFKIQVKPSNIVIHRNKFSHLAPNRTHAPPDYWERHKKILAERKEQERRAKEQEEERKRQEQMALSVEPIPEDLAVPTKQDEVEQQQIVVDPNDPNLLDNVFGEEPFQNGFDDGFGDLDTAFF</sequence>
<dbReference type="eggNOG" id="ENOG502S1YQ">
    <property type="taxonomic scope" value="Eukaryota"/>
</dbReference>
<protein>
    <submittedName>
        <fullName evidence="2">KLLA0E11441p</fullName>
    </submittedName>
</protein>
<evidence type="ECO:0000313" key="3">
    <source>
        <dbReference type="Proteomes" id="UP000000598"/>
    </source>
</evidence>
<name>Q6CNM4_KLULA</name>
<proteinExistence type="predicted"/>
<feature type="region of interest" description="Disordered" evidence="1">
    <location>
        <begin position="256"/>
        <end position="275"/>
    </location>
</feature>
<dbReference type="EMBL" id="CR382125">
    <property type="protein sequence ID" value="CAG99552.1"/>
    <property type="molecule type" value="Genomic_DNA"/>
</dbReference>
<feature type="compositionally biased region" description="Basic residues" evidence="1">
    <location>
        <begin position="1"/>
        <end position="15"/>
    </location>
</feature>
<dbReference type="HOGENOM" id="CLU_051557_0_0_1"/>
<dbReference type="FunCoup" id="Q6CNM4">
    <property type="interactions" value="210"/>
</dbReference>
<dbReference type="InParanoid" id="Q6CNM4"/>
<dbReference type="STRING" id="284590.Q6CNM4"/>
<organism evidence="2 3">
    <name type="scientific">Kluyveromyces lactis (strain ATCC 8585 / CBS 2359 / DSM 70799 / NBRC 1267 / NRRL Y-1140 / WM37)</name>
    <name type="common">Yeast</name>
    <name type="synonym">Candida sphaerica</name>
    <dbReference type="NCBI Taxonomy" id="284590"/>
    <lineage>
        <taxon>Eukaryota</taxon>
        <taxon>Fungi</taxon>
        <taxon>Dikarya</taxon>
        <taxon>Ascomycota</taxon>
        <taxon>Saccharomycotina</taxon>
        <taxon>Saccharomycetes</taxon>
        <taxon>Saccharomycetales</taxon>
        <taxon>Saccharomycetaceae</taxon>
        <taxon>Kluyveromyces</taxon>
    </lineage>
</organism>
<evidence type="ECO:0000313" key="2">
    <source>
        <dbReference type="EMBL" id="CAG99552.1"/>
    </source>
</evidence>
<accession>Q6CNM4</accession>
<dbReference type="Proteomes" id="UP000000598">
    <property type="component" value="Chromosome E"/>
</dbReference>
<dbReference type="AlphaFoldDB" id="Q6CNM4"/>
<evidence type="ECO:0000256" key="1">
    <source>
        <dbReference type="SAM" id="MobiDB-lite"/>
    </source>
</evidence>
<dbReference type="OMA" id="APPDYWE"/>
<dbReference type="PaxDb" id="284590-Q6CNM4"/>
<keyword evidence="3" id="KW-1185">Reference proteome</keyword>
<feature type="region of interest" description="Disordered" evidence="1">
    <location>
        <begin position="1"/>
        <end position="41"/>
    </location>
</feature>
<dbReference type="InterPro" id="IPR059172">
    <property type="entry name" value="SNF6"/>
</dbReference>
<gene>
    <name evidence="2" type="ORF">KLLA0_E11441g</name>
</gene>
<dbReference type="KEGG" id="kla:KLLA0_E11441g"/>
<feature type="compositionally biased region" description="Basic and acidic residues" evidence="1">
    <location>
        <begin position="209"/>
        <end position="226"/>
    </location>
</feature>
<dbReference type="CDD" id="cd22571">
    <property type="entry name" value="SNF6"/>
    <property type="match status" value="1"/>
</dbReference>